<accession>F4QF31</accession>
<organism evidence="1 2">
    <name type="scientific">Cavenderia fasciculata</name>
    <name type="common">Slime mold</name>
    <name type="synonym">Dictyostelium fasciculatum</name>
    <dbReference type="NCBI Taxonomy" id="261658"/>
    <lineage>
        <taxon>Eukaryota</taxon>
        <taxon>Amoebozoa</taxon>
        <taxon>Evosea</taxon>
        <taxon>Eumycetozoa</taxon>
        <taxon>Dictyostelia</taxon>
        <taxon>Acytosteliales</taxon>
        <taxon>Cavenderiaceae</taxon>
        <taxon>Cavenderia</taxon>
    </lineage>
</organism>
<proteinExistence type="predicted"/>
<protein>
    <submittedName>
        <fullName evidence="1">Uncharacterized protein</fullName>
    </submittedName>
</protein>
<evidence type="ECO:0000313" key="2">
    <source>
        <dbReference type="Proteomes" id="UP000007797"/>
    </source>
</evidence>
<evidence type="ECO:0000313" key="1">
    <source>
        <dbReference type="EMBL" id="EGG13390.1"/>
    </source>
</evidence>
<dbReference type="GeneID" id="14866349"/>
<sequence length="52" mass="6170">MYRYYDSDSKNETWLIKLSVAADWQQVFVPPYFIAIDSNDVKVPTKKISRNK</sequence>
<dbReference type="EMBL" id="GL883029">
    <property type="protein sequence ID" value="EGG13390.1"/>
    <property type="molecule type" value="Genomic_DNA"/>
</dbReference>
<reference evidence="2" key="1">
    <citation type="journal article" date="2011" name="Genome Res.">
        <title>Phylogeny-wide analysis of social amoeba genomes highlights ancient origins for complex intercellular communication.</title>
        <authorList>
            <person name="Heidel A.J."/>
            <person name="Lawal H.M."/>
            <person name="Felder M."/>
            <person name="Schilde C."/>
            <person name="Helps N.R."/>
            <person name="Tunggal B."/>
            <person name="Rivero F."/>
            <person name="John U."/>
            <person name="Schleicher M."/>
            <person name="Eichinger L."/>
            <person name="Platzer M."/>
            <person name="Noegel A.A."/>
            <person name="Schaap P."/>
            <person name="Gloeckner G."/>
        </authorList>
    </citation>
    <scope>NUCLEOTIDE SEQUENCE [LARGE SCALE GENOMIC DNA]</scope>
    <source>
        <strain evidence="2">SH3</strain>
    </source>
</reference>
<keyword evidence="2" id="KW-1185">Reference proteome</keyword>
<dbReference type="AlphaFoldDB" id="F4QF31"/>
<name>F4QF31_CACFS</name>
<dbReference type="KEGG" id="dfa:DFA_11151"/>
<dbReference type="Proteomes" id="UP000007797">
    <property type="component" value="Unassembled WGS sequence"/>
</dbReference>
<dbReference type="RefSeq" id="XP_004350094.1">
    <property type="nucleotide sequence ID" value="XM_004350044.1"/>
</dbReference>
<gene>
    <name evidence="1" type="ORF">DFA_11151</name>
</gene>